<accession>A0A5J4WG74</accession>
<protein>
    <submittedName>
        <fullName evidence="1">Uncharacterized protein</fullName>
    </submittedName>
</protein>
<evidence type="ECO:0000313" key="2">
    <source>
        <dbReference type="Proteomes" id="UP000324800"/>
    </source>
</evidence>
<dbReference type="EMBL" id="SNRW01002097">
    <property type="protein sequence ID" value="KAA6393921.1"/>
    <property type="molecule type" value="Genomic_DNA"/>
</dbReference>
<sequence length="178" mass="20693">MTEIIRSSAIERPDGSWQIRTEKWKDGEEGVVIAFRSSQSKFTSPVFWLSQWINADQKRMESGCQWYLIKTRKVATESQISKSVHEVLKLAVNFNLNNQVVSQQILTSQEGTCNCLERFGGDFEKIKNVANFYLEVWNALRVPIGSDVIKIVWMKESFGENHDEQKEKEKEKEKEEQT</sequence>
<comment type="caution">
    <text evidence="1">The sequence shown here is derived from an EMBL/GenBank/DDBJ whole genome shotgun (WGS) entry which is preliminary data.</text>
</comment>
<organism evidence="1 2">
    <name type="scientific">Streblomastix strix</name>
    <dbReference type="NCBI Taxonomy" id="222440"/>
    <lineage>
        <taxon>Eukaryota</taxon>
        <taxon>Metamonada</taxon>
        <taxon>Preaxostyla</taxon>
        <taxon>Oxymonadida</taxon>
        <taxon>Streblomastigidae</taxon>
        <taxon>Streblomastix</taxon>
    </lineage>
</organism>
<dbReference type="AlphaFoldDB" id="A0A5J4WG74"/>
<name>A0A5J4WG74_9EUKA</name>
<proteinExistence type="predicted"/>
<gene>
    <name evidence="1" type="ORF">EZS28_010553</name>
</gene>
<reference evidence="1 2" key="1">
    <citation type="submission" date="2019-03" db="EMBL/GenBank/DDBJ databases">
        <title>Single cell metagenomics reveals metabolic interactions within the superorganism composed of flagellate Streblomastix strix and complex community of Bacteroidetes bacteria on its surface.</title>
        <authorList>
            <person name="Treitli S.C."/>
            <person name="Kolisko M."/>
            <person name="Husnik F."/>
            <person name="Keeling P."/>
            <person name="Hampl V."/>
        </authorList>
    </citation>
    <scope>NUCLEOTIDE SEQUENCE [LARGE SCALE GENOMIC DNA]</scope>
    <source>
        <strain evidence="1">ST1C</strain>
    </source>
</reference>
<dbReference type="Proteomes" id="UP000324800">
    <property type="component" value="Unassembled WGS sequence"/>
</dbReference>
<evidence type="ECO:0000313" key="1">
    <source>
        <dbReference type="EMBL" id="KAA6393921.1"/>
    </source>
</evidence>